<dbReference type="Pfam" id="PF06335">
    <property type="entry name" value="DUF1054"/>
    <property type="match status" value="1"/>
</dbReference>
<dbReference type="SUPFAM" id="SSF142913">
    <property type="entry name" value="YktB/PF0168-like"/>
    <property type="match status" value="1"/>
</dbReference>
<dbReference type="AlphaFoldDB" id="A0A2H6E1V5"/>
<evidence type="ECO:0000256" key="1">
    <source>
        <dbReference type="HAMAP-Rule" id="MF_01851"/>
    </source>
</evidence>
<dbReference type="Gene3D" id="3.30.930.20">
    <property type="entry name" value="Protein of unknown function DUF1054"/>
    <property type="match status" value="1"/>
</dbReference>
<accession>A0A2H6E1V5</accession>
<proteinExistence type="inferred from homology"/>
<comment type="caution">
    <text evidence="2">The sequence shown here is derived from an EMBL/GenBank/DDBJ whole genome shotgun (WGS) entry which is preliminary data.</text>
</comment>
<keyword evidence="3" id="KW-1185">Reference proteome</keyword>
<dbReference type="InterPro" id="IPR053707">
    <property type="entry name" value="UPF0637_domain_sf"/>
</dbReference>
<protein>
    <recommendedName>
        <fullName evidence="1">UPF0637 protein TEHN7118_0274</fullName>
    </recommendedName>
</protein>
<evidence type="ECO:0000313" key="2">
    <source>
        <dbReference type="EMBL" id="GBD67468.1"/>
    </source>
</evidence>
<sequence length="200" mass="23776">MFTQESFKVFDITGLDERMEAIREKIQPIFKELDERIKKELEKELNETLFIHLAQHRRRSVYPPANTWSALSNNKRGYKMTPHFQLGIWPEYVFMYLSIIDQPPKKEQMADLLLQNSLLLTQLPVDTVMNTDHTKDNYEYIAQANVKQALERLKNVKKGEFQVGRIITRDSELWQEPEQALEYMLATYRCLVPCYQLLQF</sequence>
<gene>
    <name evidence="2" type="ORF">TEHN7118_0274</name>
</gene>
<dbReference type="EMBL" id="BDEC01000009">
    <property type="protein sequence ID" value="GBD67468.1"/>
    <property type="molecule type" value="Genomic_DNA"/>
</dbReference>
<dbReference type="RefSeq" id="WP_014125578.1">
    <property type="nucleotide sequence ID" value="NZ_BAABQP010000008.1"/>
</dbReference>
<dbReference type="InterPro" id="IPR009403">
    <property type="entry name" value="UPF0637"/>
</dbReference>
<organism evidence="2 3">
    <name type="scientific">Tetragenococcus halophilus subsp. halophilus</name>
    <dbReference type="NCBI Taxonomy" id="1513897"/>
    <lineage>
        <taxon>Bacteria</taxon>
        <taxon>Bacillati</taxon>
        <taxon>Bacillota</taxon>
        <taxon>Bacilli</taxon>
        <taxon>Lactobacillales</taxon>
        <taxon>Enterococcaceae</taxon>
        <taxon>Tetragenococcus</taxon>
    </lineage>
</organism>
<evidence type="ECO:0000313" key="3">
    <source>
        <dbReference type="Proteomes" id="UP000236214"/>
    </source>
</evidence>
<comment type="similarity">
    <text evidence="1">Belongs to the UPF0637 family.</text>
</comment>
<name>A0A2H6E1V5_TETHA</name>
<dbReference type="PIRSF" id="PIRSF021332">
    <property type="entry name" value="DUF1054"/>
    <property type="match status" value="1"/>
</dbReference>
<dbReference type="Proteomes" id="UP000236214">
    <property type="component" value="Unassembled WGS sequence"/>
</dbReference>
<dbReference type="GeneID" id="64054949"/>
<dbReference type="HAMAP" id="MF_01851">
    <property type="entry name" value="UPF0637"/>
    <property type="match status" value="1"/>
</dbReference>
<reference evidence="2 3" key="1">
    <citation type="submission" date="2016-05" db="EMBL/GenBank/DDBJ databases">
        <title>Whole genome sequencing of Tetragenococcus halophilus subsp. halophilus NISL 7118.</title>
        <authorList>
            <person name="Shiwa Y."/>
            <person name="Nishimura I."/>
            <person name="Yoshikawa H."/>
            <person name="Koyama Y."/>
            <person name="Oguma T."/>
        </authorList>
    </citation>
    <scope>NUCLEOTIDE SEQUENCE [LARGE SCALE GENOMIC DNA]</scope>
    <source>
        <strain evidence="2 3">NISL 7118</strain>
    </source>
</reference>